<organism evidence="1 2">
    <name type="scientific">Symbiodinium natans</name>
    <dbReference type="NCBI Taxonomy" id="878477"/>
    <lineage>
        <taxon>Eukaryota</taxon>
        <taxon>Sar</taxon>
        <taxon>Alveolata</taxon>
        <taxon>Dinophyceae</taxon>
        <taxon>Suessiales</taxon>
        <taxon>Symbiodiniaceae</taxon>
        <taxon>Symbiodinium</taxon>
    </lineage>
</organism>
<evidence type="ECO:0008006" key="3">
    <source>
        <dbReference type="Google" id="ProtNLM"/>
    </source>
</evidence>
<reference evidence="1" key="1">
    <citation type="submission" date="2021-02" db="EMBL/GenBank/DDBJ databases">
        <authorList>
            <person name="Dougan E. K."/>
            <person name="Rhodes N."/>
            <person name="Thang M."/>
            <person name="Chan C."/>
        </authorList>
    </citation>
    <scope>NUCLEOTIDE SEQUENCE</scope>
</reference>
<sequence>MLELFSGTGSVGRAFHELLGSHQRGRGSQCQPRHTPRRLLLEPGVSGHFDFIWAFPVCTEYSRALTRRPRRLEVADRLVLRTLELIQQLEPKFWAIENPGTGLLKHRLFMAGLPWVDVTYCMYGYQYRKLTRIWNNLNWTPSRPVCAKGTDLLYASGAANEGEPGGRRHQPRVRLNGGCGENGAVQVHARGATADRQKSVRGSGPHCWSPKLCVEFNAGSGHGSL</sequence>
<evidence type="ECO:0000313" key="2">
    <source>
        <dbReference type="Proteomes" id="UP000604046"/>
    </source>
</evidence>
<dbReference type="OrthoDB" id="406014at2759"/>
<accession>A0A812QH20</accession>
<dbReference type="InterPro" id="IPR029063">
    <property type="entry name" value="SAM-dependent_MTases_sf"/>
</dbReference>
<gene>
    <name evidence="1" type="ORF">SNAT2548_LOCUS21041</name>
</gene>
<proteinExistence type="predicted"/>
<keyword evidence="2" id="KW-1185">Reference proteome</keyword>
<dbReference type="Gene3D" id="3.40.50.150">
    <property type="entry name" value="Vaccinia Virus protein VP39"/>
    <property type="match status" value="1"/>
</dbReference>
<dbReference type="AlphaFoldDB" id="A0A812QH20"/>
<name>A0A812QH20_9DINO</name>
<dbReference type="SUPFAM" id="SSF53335">
    <property type="entry name" value="S-adenosyl-L-methionine-dependent methyltransferases"/>
    <property type="match status" value="1"/>
</dbReference>
<evidence type="ECO:0000313" key="1">
    <source>
        <dbReference type="EMBL" id="CAE7385786.1"/>
    </source>
</evidence>
<comment type="caution">
    <text evidence="1">The sequence shown here is derived from an EMBL/GenBank/DDBJ whole genome shotgun (WGS) entry which is preliminary data.</text>
</comment>
<dbReference type="Proteomes" id="UP000604046">
    <property type="component" value="Unassembled WGS sequence"/>
</dbReference>
<dbReference type="EMBL" id="CAJNDS010002234">
    <property type="protein sequence ID" value="CAE7385786.1"/>
    <property type="molecule type" value="Genomic_DNA"/>
</dbReference>
<protein>
    <recommendedName>
        <fullName evidence="3">DNA (Cytosine-5)-methyltransferase</fullName>
    </recommendedName>
</protein>